<reference evidence="4" key="1">
    <citation type="journal article" date="2019" name="Int. J. Syst. Evol. Microbiol.">
        <title>The Global Catalogue of Microorganisms (GCM) 10K type strain sequencing project: providing services to taxonomists for standard genome sequencing and annotation.</title>
        <authorList>
            <consortium name="The Broad Institute Genomics Platform"/>
            <consortium name="The Broad Institute Genome Sequencing Center for Infectious Disease"/>
            <person name="Wu L."/>
            <person name="Ma J."/>
        </authorList>
    </citation>
    <scope>NUCLEOTIDE SEQUENCE [LARGE SCALE GENOMIC DNA]</scope>
    <source>
        <strain evidence="4">CCUG 49018</strain>
    </source>
</reference>
<evidence type="ECO:0000256" key="1">
    <source>
        <dbReference type="SAM" id="MobiDB-lite"/>
    </source>
</evidence>
<feature type="compositionally biased region" description="Low complexity" evidence="1">
    <location>
        <begin position="110"/>
        <end position="120"/>
    </location>
</feature>
<comment type="caution">
    <text evidence="3">The sequence shown here is derived from an EMBL/GenBank/DDBJ whole genome shotgun (WGS) entry which is preliminary data.</text>
</comment>
<feature type="transmembrane region" description="Helical" evidence="2">
    <location>
        <begin position="356"/>
        <end position="378"/>
    </location>
</feature>
<proteinExistence type="predicted"/>
<feature type="region of interest" description="Disordered" evidence="1">
    <location>
        <begin position="1"/>
        <end position="88"/>
    </location>
</feature>
<feature type="compositionally biased region" description="Low complexity" evidence="1">
    <location>
        <begin position="143"/>
        <end position="181"/>
    </location>
</feature>
<dbReference type="EMBL" id="JBHTMB010000203">
    <property type="protein sequence ID" value="MFD1236095.1"/>
    <property type="molecule type" value="Genomic_DNA"/>
</dbReference>
<feature type="transmembrane region" description="Helical" evidence="2">
    <location>
        <begin position="281"/>
        <end position="305"/>
    </location>
</feature>
<name>A0ABW3VMP8_9PSEU</name>
<evidence type="ECO:0000313" key="4">
    <source>
        <dbReference type="Proteomes" id="UP001597182"/>
    </source>
</evidence>
<dbReference type="RefSeq" id="WP_346091775.1">
    <property type="nucleotide sequence ID" value="NZ_BAABKS010000038.1"/>
</dbReference>
<feature type="transmembrane region" description="Helical" evidence="2">
    <location>
        <begin position="312"/>
        <end position="336"/>
    </location>
</feature>
<evidence type="ECO:0000313" key="3">
    <source>
        <dbReference type="EMBL" id="MFD1236095.1"/>
    </source>
</evidence>
<keyword evidence="2" id="KW-0472">Membrane</keyword>
<feature type="compositionally biased region" description="Low complexity" evidence="1">
    <location>
        <begin position="52"/>
        <end position="88"/>
    </location>
</feature>
<keyword evidence="2" id="KW-0812">Transmembrane</keyword>
<evidence type="ECO:0000256" key="2">
    <source>
        <dbReference type="SAM" id="Phobius"/>
    </source>
</evidence>
<keyword evidence="4" id="KW-1185">Reference proteome</keyword>
<gene>
    <name evidence="3" type="ORF">ACFQ34_22620</name>
</gene>
<accession>A0ABW3VMP8</accession>
<sequence length="383" mass="40179">MSTPSGPSDRGEDKPTGYLPGSYQRQREQPDGGGDTGAPASDQGAHEAGSTPQWQPPAAAANPYEGSAYPQPQQEQPPQQQYGGQQYGAQQYGAQQYGAQQYGQQGYGQQGYEQQGYEQQVGRHGRADDDRPAPGPTYGGEQYGAPSGQPQYGQPQYGQPQYGQPQYGQQYEQPQYGQQPDPYGANQYGANQYGANQYGGAPAYNVYNPYADGGSGPSGGAAAPVARPAGVWVGMILLVISALPYLAYGVVIALASNQLTSRISTDDLAKLQQANINLTQIALIAGVVLIAFAVLHIALSIAAFMGRNGGRVTVTVFVVLYTLLIAGGVASLFALAGQRGVTVDLAVDPLGLAIGVGPLVLAIVGVILLYAGGASTWFRSRRR</sequence>
<dbReference type="Proteomes" id="UP001597182">
    <property type="component" value="Unassembled WGS sequence"/>
</dbReference>
<organism evidence="3 4">
    <name type="scientific">Pseudonocardia benzenivorans</name>
    <dbReference type="NCBI Taxonomy" id="228005"/>
    <lineage>
        <taxon>Bacteria</taxon>
        <taxon>Bacillati</taxon>
        <taxon>Actinomycetota</taxon>
        <taxon>Actinomycetes</taxon>
        <taxon>Pseudonocardiales</taxon>
        <taxon>Pseudonocardiaceae</taxon>
        <taxon>Pseudonocardia</taxon>
    </lineage>
</organism>
<feature type="region of interest" description="Disordered" evidence="1">
    <location>
        <begin position="103"/>
        <end position="181"/>
    </location>
</feature>
<feature type="transmembrane region" description="Helical" evidence="2">
    <location>
        <begin position="231"/>
        <end position="255"/>
    </location>
</feature>
<protein>
    <submittedName>
        <fullName evidence="3">Uncharacterized protein</fullName>
    </submittedName>
</protein>
<keyword evidence="2" id="KW-1133">Transmembrane helix</keyword>